<dbReference type="Pfam" id="PF07654">
    <property type="entry name" value="C1-set"/>
    <property type="match status" value="1"/>
</dbReference>
<evidence type="ECO:0000313" key="8">
    <source>
        <dbReference type="Proteomes" id="UP001591681"/>
    </source>
</evidence>
<keyword evidence="1" id="KW-0325">Glycoprotein</keyword>
<dbReference type="Pfam" id="PF00129">
    <property type="entry name" value="MHC_I"/>
    <property type="match status" value="1"/>
</dbReference>
<name>A0ABD1KRQ5_9TELE</name>
<accession>A0ABD1KRQ5</accession>
<protein>
    <recommendedName>
        <fullName evidence="6">Ig-like domain-containing protein</fullName>
    </recommendedName>
</protein>
<dbReference type="InterPro" id="IPR003006">
    <property type="entry name" value="Ig/MHC_CS"/>
</dbReference>
<dbReference type="PROSITE" id="PS00290">
    <property type="entry name" value="IG_MHC"/>
    <property type="match status" value="1"/>
</dbReference>
<dbReference type="AlphaFoldDB" id="A0ABD1KRQ5"/>
<evidence type="ECO:0000259" key="6">
    <source>
        <dbReference type="PROSITE" id="PS50835"/>
    </source>
</evidence>
<dbReference type="Gene3D" id="3.30.500.10">
    <property type="entry name" value="MHC class I-like antigen recognition-like"/>
    <property type="match status" value="1"/>
</dbReference>
<reference evidence="7 8" key="1">
    <citation type="submission" date="2024-09" db="EMBL/GenBank/DDBJ databases">
        <title>A chromosome-level genome assembly of Gray's grenadier anchovy, Coilia grayii.</title>
        <authorList>
            <person name="Fu Z."/>
        </authorList>
    </citation>
    <scope>NUCLEOTIDE SEQUENCE [LARGE SCALE GENOMIC DNA]</scope>
    <source>
        <strain evidence="7">G4</strain>
        <tissue evidence="7">Muscle</tissue>
    </source>
</reference>
<evidence type="ECO:0000313" key="7">
    <source>
        <dbReference type="EMBL" id="KAL2101839.1"/>
    </source>
</evidence>
<feature type="compositionally biased region" description="Polar residues" evidence="4">
    <location>
        <begin position="318"/>
        <end position="333"/>
    </location>
</feature>
<keyword evidence="2" id="KW-0393">Immunoglobulin domain</keyword>
<dbReference type="SMART" id="SM00407">
    <property type="entry name" value="IGc1"/>
    <property type="match status" value="1"/>
</dbReference>
<dbReference type="PROSITE" id="PS50835">
    <property type="entry name" value="IG_LIKE"/>
    <property type="match status" value="1"/>
</dbReference>
<feature type="domain" description="Ig-like" evidence="6">
    <location>
        <begin position="223"/>
        <end position="309"/>
    </location>
</feature>
<dbReference type="InterPro" id="IPR050208">
    <property type="entry name" value="MHC_class-I_related"/>
</dbReference>
<proteinExistence type="inferred from homology"/>
<dbReference type="PANTHER" id="PTHR16675">
    <property type="entry name" value="MHC CLASS I-RELATED"/>
    <property type="match status" value="1"/>
</dbReference>
<dbReference type="SUPFAM" id="SSF48726">
    <property type="entry name" value="Immunoglobulin"/>
    <property type="match status" value="1"/>
</dbReference>
<dbReference type="InterPro" id="IPR001039">
    <property type="entry name" value="MHC_I_a_a1/a2"/>
</dbReference>
<dbReference type="InterPro" id="IPR011162">
    <property type="entry name" value="MHC_I/II-like_Ag-recog"/>
</dbReference>
<comment type="similarity">
    <text evidence="3">Belongs to the MHC class I family.</text>
</comment>
<dbReference type="FunFam" id="3.30.500.10:FF:000005">
    <property type="entry name" value="MHC class I antigen ZKA transcript variant 1"/>
    <property type="match status" value="1"/>
</dbReference>
<dbReference type="InterPro" id="IPR013783">
    <property type="entry name" value="Ig-like_fold"/>
</dbReference>
<dbReference type="InterPro" id="IPR037055">
    <property type="entry name" value="MHC_I-like_Ag-recog_sf"/>
</dbReference>
<feature type="region of interest" description="Disordered" evidence="4">
    <location>
        <begin position="318"/>
        <end position="357"/>
    </location>
</feature>
<dbReference type="InterPro" id="IPR011161">
    <property type="entry name" value="MHC_I-like_Ag-recog"/>
</dbReference>
<evidence type="ECO:0000256" key="3">
    <source>
        <dbReference type="RuleBase" id="RU004439"/>
    </source>
</evidence>
<evidence type="ECO:0000256" key="4">
    <source>
        <dbReference type="SAM" id="MobiDB-lite"/>
    </source>
</evidence>
<evidence type="ECO:0000256" key="1">
    <source>
        <dbReference type="ARBA" id="ARBA00023180"/>
    </source>
</evidence>
<dbReference type="InterPro" id="IPR007110">
    <property type="entry name" value="Ig-like_dom"/>
</dbReference>
<feature type="signal peptide" evidence="5">
    <location>
        <begin position="1"/>
        <end position="19"/>
    </location>
</feature>
<dbReference type="Proteomes" id="UP001591681">
    <property type="component" value="Unassembled WGS sequence"/>
</dbReference>
<evidence type="ECO:0000256" key="2">
    <source>
        <dbReference type="ARBA" id="ARBA00023319"/>
    </source>
</evidence>
<dbReference type="Gene3D" id="2.60.40.10">
    <property type="entry name" value="Immunoglobulins"/>
    <property type="match status" value="1"/>
</dbReference>
<sequence length="391" mass="45105">MDFLTFYLVCIVILPMCWAQENVREQHSHLDATEHHSLYYVYTALSKAVSAPGIFEFTAMGLLDDRKIDYYNSAGKVKVPQQDWMKEKLPQDYWEKGTQLRKSKEQWFKDNMNILMERMRQNTSDLHTLMWRHGCEANRMPDGYLKFVKGVYEYGYDGMDFLSFYDDSMQWVAPVSAAVQTKRKWDGVPILNQYTKGYLEKECVEWLHTFMKHGEQQLTVRPPKLHLFVKTAIFPDTYHVTCMATGFAPKDMKISILKDGWSVEEGHMTAVLPNGDGTHQISLSMDVKKSDIDHYRCKVTHRSLQNPIVATWPEVRTPSSTYSTVTPGNATEFSQTSSPSTQPVSDRRPKSGSPRPTDVFTYKVLSASFLMSGPVLYYRWSVEFLQAVLMV</sequence>
<dbReference type="InterPro" id="IPR003597">
    <property type="entry name" value="Ig_C1-set"/>
</dbReference>
<dbReference type="SUPFAM" id="SSF54452">
    <property type="entry name" value="MHC antigen-recognition domain"/>
    <property type="match status" value="1"/>
</dbReference>
<dbReference type="PRINTS" id="PR01638">
    <property type="entry name" value="MHCCLASSI"/>
</dbReference>
<organism evidence="7 8">
    <name type="scientific">Coilia grayii</name>
    <name type="common">Gray's grenadier anchovy</name>
    <dbReference type="NCBI Taxonomy" id="363190"/>
    <lineage>
        <taxon>Eukaryota</taxon>
        <taxon>Metazoa</taxon>
        <taxon>Chordata</taxon>
        <taxon>Craniata</taxon>
        <taxon>Vertebrata</taxon>
        <taxon>Euteleostomi</taxon>
        <taxon>Actinopterygii</taxon>
        <taxon>Neopterygii</taxon>
        <taxon>Teleostei</taxon>
        <taxon>Clupei</taxon>
        <taxon>Clupeiformes</taxon>
        <taxon>Clupeoidei</taxon>
        <taxon>Engraulidae</taxon>
        <taxon>Coilinae</taxon>
        <taxon>Coilia</taxon>
    </lineage>
</organism>
<comment type="caution">
    <text evidence="7">The sequence shown here is derived from an EMBL/GenBank/DDBJ whole genome shotgun (WGS) entry which is preliminary data.</text>
</comment>
<dbReference type="InterPro" id="IPR036179">
    <property type="entry name" value="Ig-like_dom_sf"/>
</dbReference>
<dbReference type="EMBL" id="JBHFQA010000003">
    <property type="protein sequence ID" value="KAL2101839.1"/>
    <property type="molecule type" value="Genomic_DNA"/>
</dbReference>
<keyword evidence="8" id="KW-1185">Reference proteome</keyword>
<dbReference type="PANTHER" id="PTHR16675:SF193">
    <property type="entry name" value="LOC571647 PROTEIN-RELATED"/>
    <property type="match status" value="1"/>
</dbReference>
<keyword evidence="5" id="KW-0732">Signal</keyword>
<feature type="compositionally biased region" description="Low complexity" evidence="4">
    <location>
        <begin position="334"/>
        <end position="343"/>
    </location>
</feature>
<gene>
    <name evidence="7" type="ORF">ACEWY4_003600</name>
</gene>
<feature type="chain" id="PRO_5044810242" description="Ig-like domain-containing protein" evidence="5">
    <location>
        <begin position="20"/>
        <end position="391"/>
    </location>
</feature>
<evidence type="ECO:0000256" key="5">
    <source>
        <dbReference type="SAM" id="SignalP"/>
    </source>
</evidence>